<evidence type="ECO:0000313" key="14">
    <source>
        <dbReference type="EMBL" id="AML25881.1"/>
    </source>
</evidence>
<geneLocation type="mitochondrion" evidence="14"/>
<keyword evidence="10 12" id="KW-0496">Mitochondrion</keyword>
<keyword evidence="5 12" id="KW-0138">CF(0)</keyword>
<dbReference type="GO" id="GO:0031966">
    <property type="term" value="C:mitochondrial membrane"/>
    <property type="evidence" value="ECO:0007669"/>
    <property type="project" value="UniProtKB-SubCell"/>
</dbReference>
<evidence type="ECO:0000256" key="4">
    <source>
        <dbReference type="ARBA" id="ARBA00022448"/>
    </source>
</evidence>
<dbReference type="AlphaFoldDB" id="A0A140EGR0"/>
<dbReference type="GO" id="GO:0045259">
    <property type="term" value="C:proton-transporting ATP synthase complex"/>
    <property type="evidence" value="ECO:0007669"/>
    <property type="project" value="UniProtKB-KW"/>
</dbReference>
<evidence type="ECO:0000256" key="1">
    <source>
        <dbReference type="ARBA" id="ARBA00004304"/>
    </source>
</evidence>
<dbReference type="GO" id="GO:0015986">
    <property type="term" value="P:proton motive force-driven ATP synthesis"/>
    <property type="evidence" value="ECO:0007669"/>
    <property type="project" value="InterPro"/>
</dbReference>
<evidence type="ECO:0000256" key="7">
    <source>
        <dbReference type="ARBA" id="ARBA00022781"/>
    </source>
</evidence>
<evidence type="ECO:0000256" key="13">
    <source>
        <dbReference type="SAM" id="Phobius"/>
    </source>
</evidence>
<evidence type="ECO:0000256" key="11">
    <source>
        <dbReference type="ARBA" id="ARBA00023136"/>
    </source>
</evidence>
<comment type="subunit">
    <text evidence="3">F-type ATPases have 2 components, CF(1) - the catalytic core - and CF(0) - the membrane proton channel.</text>
</comment>
<keyword evidence="9 12" id="KW-0406">Ion transport</keyword>
<evidence type="ECO:0000256" key="10">
    <source>
        <dbReference type="ARBA" id="ARBA00023128"/>
    </source>
</evidence>
<keyword evidence="4 12" id="KW-0813">Transport</keyword>
<sequence>MPQMAPMSWLLLFFMFIIAFIMFNILNYYSFLYPPKTAKTKKKSIFINWKW</sequence>
<reference evidence="14" key="1">
    <citation type="submission" date="2015-09" db="EMBL/GenBank/DDBJ databases">
        <title>Capturing the unknown biodiversity of arthropods in tropical forests using metagenomics.</title>
        <authorList>
            <person name="Andujar C."/>
            <person name="Creedy T.J."/>
            <person name="Garner B."/>
            <person name="Canty R."/>
            <person name="Warner H.B."/>
            <person name="Lipecki J."/>
            <person name="Crampton-Platt A."/>
            <person name="Gabrielli M."/>
            <person name="Croydon-Veleslavov I.A."/>
            <person name="Lim J.L."/>
            <person name="Linard B."/>
            <person name="Vogler A."/>
        </authorList>
    </citation>
    <scope>NUCLEOTIDE SEQUENCE</scope>
</reference>
<name>A0A140EGR0_9COLE</name>
<comment type="subcellular location">
    <subcellularLocation>
        <location evidence="1 12">Mitochondrion membrane</location>
        <topology evidence="1 12">Single-pass membrane protein</topology>
    </subcellularLocation>
</comment>
<keyword evidence="7 12" id="KW-0375">Hydrogen ion transport</keyword>
<keyword evidence="6 12" id="KW-0812">Transmembrane</keyword>
<proteinExistence type="inferred from homology"/>
<evidence type="ECO:0000256" key="3">
    <source>
        <dbReference type="ARBA" id="ARBA00011291"/>
    </source>
</evidence>
<keyword evidence="8 13" id="KW-1133">Transmembrane helix</keyword>
<evidence type="ECO:0000256" key="2">
    <source>
        <dbReference type="ARBA" id="ARBA00008892"/>
    </source>
</evidence>
<organism evidence="14">
    <name type="scientific">Staphylinidae sp. BMNH 1274178</name>
    <dbReference type="NCBI Taxonomy" id="1796554"/>
    <lineage>
        <taxon>Eukaryota</taxon>
        <taxon>Metazoa</taxon>
        <taxon>Ecdysozoa</taxon>
        <taxon>Arthropoda</taxon>
        <taxon>Hexapoda</taxon>
        <taxon>Insecta</taxon>
        <taxon>Pterygota</taxon>
        <taxon>Neoptera</taxon>
        <taxon>Endopterygota</taxon>
        <taxon>Coleoptera</taxon>
        <taxon>Polyphaga</taxon>
        <taxon>Staphyliniformia</taxon>
        <taxon>Staphylinidae</taxon>
    </lineage>
</organism>
<dbReference type="EMBL" id="KT696177">
    <property type="protein sequence ID" value="AML25881.1"/>
    <property type="molecule type" value="Genomic_DNA"/>
</dbReference>
<dbReference type="InterPro" id="IPR001421">
    <property type="entry name" value="ATP8_metazoa"/>
</dbReference>
<evidence type="ECO:0000256" key="5">
    <source>
        <dbReference type="ARBA" id="ARBA00022547"/>
    </source>
</evidence>
<keyword evidence="11 13" id="KW-0472">Membrane</keyword>
<gene>
    <name evidence="14" type="primary">ATP8</name>
</gene>
<feature type="transmembrane region" description="Helical" evidence="13">
    <location>
        <begin position="12"/>
        <end position="33"/>
    </location>
</feature>
<dbReference type="Pfam" id="PF00895">
    <property type="entry name" value="ATP-synt_8"/>
    <property type="match status" value="1"/>
</dbReference>
<comment type="similarity">
    <text evidence="2 12">Belongs to the ATPase protein 8 family.</text>
</comment>
<protein>
    <recommendedName>
        <fullName evidence="12">ATP synthase complex subunit 8</fullName>
    </recommendedName>
</protein>
<evidence type="ECO:0000256" key="6">
    <source>
        <dbReference type="ARBA" id="ARBA00022692"/>
    </source>
</evidence>
<dbReference type="GO" id="GO:0015078">
    <property type="term" value="F:proton transmembrane transporter activity"/>
    <property type="evidence" value="ECO:0007669"/>
    <property type="project" value="InterPro"/>
</dbReference>
<evidence type="ECO:0000256" key="9">
    <source>
        <dbReference type="ARBA" id="ARBA00023065"/>
    </source>
</evidence>
<evidence type="ECO:0000256" key="12">
    <source>
        <dbReference type="RuleBase" id="RU003661"/>
    </source>
</evidence>
<evidence type="ECO:0000256" key="8">
    <source>
        <dbReference type="ARBA" id="ARBA00022989"/>
    </source>
</evidence>
<accession>A0A140EGR0</accession>